<keyword evidence="3" id="KW-1185">Reference proteome</keyword>
<evidence type="ECO:0000313" key="2">
    <source>
        <dbReference type="EMBL" id="KXB52575.1"/>
    </source>
</evidence>
<keyword evidence="1" id="KW-0472">Membrane</keyword>
<accession>A0A133ZAW8</accession>
<protein>
    <submittedName>
        <fullName evidence="2">Uncharacterized protein</fullName>
    </submittedName>
</protein>
<evidence type="ECO:0000256" key="1">
    <source>
        <dbReference type="SAM" id="Phobius"/>
    </source>
</evidence>
<dbReference type="Proteomes" id="UP000070394">
    <property type="component" value="Unassembled WGS sequence"/>
</dbReference>
<proteinExistence type="predicted"/>
<sequence>MNLHEVCNIYGDIVAGAISSVVWGISAVVGGAKRSTRKLKEISKNLGSVRLKRVSHSLF</sequence>
<gene>
    <name evidence="2" type="ORF">HMPREF1866_02900</name>
</gene>
<evidence type="ECO:0000313" key="3">
    <source>
        <dbReference type="Proteomes" id="UP000070394"/>
    </source>
</evidence>
<dbReference type="PATRIC" id="fig|467210.3.peg.2877"/>
<dbReference type="AlphaFoldDB" id="A0A133ZAW8"/>
<keyword evidence="1" id="KW-1133">Transmembrane helix</keyword>
<name>A0A133ZAW8_9FIRM</name>
<keyword evidence="1" id="KW-0812">Transmembrane</keyword>
<dbReference type="EMBL" id="LSDA01000149">
    <property type="protein sequence ID" value="KXB52575.1"/>
    <property type="molecule type" value="Genomic_DNA"/>
</dbReference>
<comment type="caution">
    <text evidence="2">The sequence shown here is derived from an EMBL/GenBank/DDBJ whole genome shotgun (WGS) entry which is preliminary data.</text>
</comment>
<feature type="transmembrane region" description="Helical" evidence="1">
    <location>
        <begin position="13"/>
        <end position="32"/>
    </location>
</feature>
<organism evidence="2 3">
    <name type="scientific">Lachnoanaerobaculum saburreum</name>
    <dbReference type="NCBI Taxonomy" id="467210"/>
    <lineage>
        <taxon>Bacteria</taxon>
        <taxon>Bacillati</taxon>
        <taxon>Bacillota</taxon>
        <taxon>Clostridia</taxon>
        <taxon>Lachnospirales</taxon>
        <taxon>Lachnospiraceae</taxon>
        <taxon>Lachnoanaerobaculum</taxon>
    </lineage>
</organism>
<reference evidence="3" key="1">
    <citation type="submission" date="2016-01" db="EMBL/GenBank/DDBJ databases">
        <authorList>
            <person name="Mitreva M."/>
            <person name="Pepin K.H."/>
            <person name="Mihindukulasuriya K.A."/>
            <person name="Fulton R."/>
            <person name="Fronick C."/>
            <person name="O'Laughlin M."/>
            <person name="Miner T."/>
            <person name="Herter B."/>
            <person name="Rosa B.A."/>
            <person name="Cordes M."/>
            <person name="Tomlinson C."/>
            <person name="Wollam A."/>
            <person name="Palsikar V.B."/>
            <person name="Mardis E.R."/>
            <person name="Wilson R.K."/>
        </authorList>
    </citation>
    <scope>NUCLEOTIDE SEQUENCE [LARGE SCALE GENOMIC DNA]</scope>
    <source>
        <strain evidence="3">DNF00896</strain>
    </source>
</reference>